<accession>A0A1M7LE05</accession>
<evidence type="ECO:0000256" key="1">
    <source>
        <dbReference type="SAM" id="Phobius"/>
    </source>
</evidence>
<proteinExistence type="predicted"/>
<evidence type="ECO:0000313" key="2">
    <source>
        <dbReference type="EMBL" id="SHM76289.1"/>
    </source>
</evidence>
<feature type="transmembrane region" description="Helical" evidence="1">
    <location>
        <begin position="12"/>
        <end position="30"/>
    </location>
</feature>
<keyword evidence="1" id="KW-0472">Membrane</keyword>
<keyword evidence="1" id="KW-1133">Transmembrane helix</keyword>
<sequence>MYDKPDSVDLRAGIYFLCHYFTIFLLYILSHGNELR</sequence>
<gene>
    <name evidence="2" type="ORF">SAMN05444484_10975</name>
</gene>
<evidence type="ECO:0000313" key="3">
    <source>
        <dbReference type="Proteomes" id="UP000184028"/>
    </source>
</evidence>
<keyword evidence="1" id="KW-0812">Transmembrane</keyword>
<reference evidence="3" key="1">
    <citation type="submission" date="2016-11" db="EMBL/GenBank/DDBJ databases">
        <authorList>
            <person name="Varghese N."/>
            <person name="Submissions S."/>
        </authorList>
    </citation>
    <scope>NUCLEOTIDE SEQUENCE [LARGE SCALE GENOMIC DNA]</scope>
    <source>
        <strain evidence="3">DSM 24724</strain>
    </source>
</reference>
<name>A0A1M7LE05_9FLAO</name>
<dbReference type="EMBL" id="FRBT01000009">
    <property type="protein sequence ID" value="SHM76289.1"/>
    <property type="molecule type" value="Genomic_DNA"/>
</dbReference>
<keyword evidence="3" id="KW-1185">Reference proteome</keyword>
<dbReference type="STRING" id="946677.SAMN05444484_10975"/>
<protein>
    <submittedName>
        <fullName evidence="2">Uncharacterized protein</fullName>
    </submittedName>
</protein>
<organism evidence="2 3">
    <name type="scientific">Flavobacterium chilense</name>
    <dbReference type="NCBI Taxonomy" id="946677"/>
    <lineage>
        <taxon>Bacteria</taxon>
        <taxon>Pseudomonadati</taxon>
        <taxon>Bacteroidota</taxon>
        <taxon>Flavobacteriia</taxon>
        <taxon>Flavobacteriales</taxon>
        <taxon>Flavobacteriaceae</taxon>
        <taxon>Flavobacterium</taxon>
    </lineage>
</organism>
<dbReference type="Proteomes" id="UP000184028">
    <property type="component" value="Unassembled WGS sequence"/>
</dbReference>
<dbReference type="AlphaFoldDB" id="A0A1M7LE05"/>